<evidence type="ECO:0000259" key="2">
    <source>
        <dbReference type="Pfam" id="PF20028"/>
    </source>
</evidence>
<dbReference type="InterPro" id="IPR009003">
    <property type="entry name" value="Peptidase_S1_PA"/>
</dbReference>
<sequence>MSGAPSDAALHQAFVSVRSQVQPVGAGVLITQNLVLTCAHVVNSALGRDRFTQAVPDRNQVVRLRMPHVSAGQEFHGRVVPEMWRPPRARRSGPAQPPAPDMLPYYGDLAVLELDIPAPSGAEPAPFLAHRDGGEVVALWTSGHELPTVRAVPRVSSGQWIALDVVGGRVAKGFSGSPLWDRERQAVVGVVVAEHGVGNARTTGATRADHDGHLNTSAVLQAMYAIGLPTIESELPELPPVAVPMAARGRQQLLAALEQLLPNPQSLAECTRWLSTRLGRATGDIAVTDPARLVGLAMGVRRGIPELLDVVRTHLSGRAPSPDPYGTPGWAHLLRVARVVSPREILTLRQQRDLTGLLAHCRTTDPTSLLRKVLPYADGLPAVSSPAHAMEVLEGYEAPAGQPMPPLLQGAVRVSLEERESGAHPSDDLDAWVDMAAARFGIPLAGVEQFRADVAAEARLPHRADAGHGPHAPRVQIELLPVAPGNRFTYQIWVWTDGGRHDVVLTQDTEVSSHHVVESIRHVLRTEVEEHPETALVEYFVASAWLRLEVDTWQCGENGPDGAFLPGITRRVVLRSSQRTRETYAGWKRRTKALAASRHLVLDGRSADPAVAQAVLEINPDAGVVIVCCDRQRQSSLLQQCIQAGVHTVLWHRHGDGEDIAAELVNLVEGVDHHGLPEAVRMERAKALACPESPVHHGRQLSLLHDGPDHRPPPLAPDAWTLTHPDRNHDTPEPRP</sequence>
<feature type="domain" description="vWA-MoxR associated protein C-terminal" evidence="2">
    <location>
        <begin position="487"/>
        <end position="708"/>
    </location>
</feature>
<feature type="region of interest" description="Disordered" evidence="1">
    <location>
        <begin position="699"/>
        <end position="736"/>
    </location>
</feature>
<dbReference type="Pfam" id="PF13365">
    <property type="entry name" value="Trypsin_2"/>
    <property type="match status" value="1"/>
</dbReference>
<comment type="caution">
    <text evidence="3">The sequence shown here is derived from an EMBL/GenBank/DDBJ whole genome shotgun (WGS) entry which is preliminary data.</text>
</comment>
<name>A0ABN1SRA0_9ACTN</name>
<evidence type="ECO:0000313" key="3">
    <source>
        <dbReference type="EMBL" id="GAA1002455.1"/>
    </source>
</evidence>
<reference evidence="3 4" key="1">
    <citation type="journal article" date="2019" name="Int. J. Syst. Evol. Microbiol.">
        <title>The Global Catalogue of Microorganisms (GCM) 10K type strain sequencing project: providing services to taxonomists for standard genome sequencing and annotation.</title>
        <authorList>
            <consortium name="The Broad Institute Genomics Platform"/>
            <consortium name="The Broad Institute Genome Sequencing Center for Infectious Disease"/>
            <person name="Wu L."/>
            <person name="Ma J."/>
        </authorList>
    </citation>
    <scope>NUCLEOTIDE SEQUENCE [LARGE SCALE GENOMIC DNA]</scope>
    <source>
        <strain evidence="3 4">JCM 11445</strain>
    </source>
</reference>
<evidence type="ECO:0000256" key="1">
    <source>
        <dbReference type="SAM" id="MobiDB-lite"/>
    </source>
</evidence>
<gene>
    <name evidence="3" type="ORF">GCM10009576_094920</name>
</gene>
<evidence type="ECO:0000313" key="4">
    <source>
        <dbReference type="Proteomes" id="UP001500033"/>
    </source>
</evidence>
<dbReference type="Proteomes" id="UP001500033">
    <property type="component" value="Unassembled WGS sequence"/>
</dbReference>
<dbReference type="SUPFAM" id="SSF50494">
    <property type="entry name" value="Trypsin-like serine proteases"/>
    <property type="match status" value="1"/>
</dbReference>
<protein>
    <recommendedName>
        <fullName evidence="2">vWA-MoxR associated protein C-terminal domain-containing protein</fullName>
    </recommendedName>
</protein>
<dbReference type="EMBL" id="BAAAIE010000148">
    <property type="protein sequence ID" value="GAA1002455.1"/>
    <property type="molecule type" value="Genomic_DNA"/>
</dbReference>
<dbReference type="InterPro" id="IPR045450">
    <property type="entry name" value="VMAP_C"/>
</dbReference>
<proteinExistence type="predicted"/>
<organism evidence="3 4">
    <name type="scientific">Streptomyces rhizosphaericus</name>
    <dbReference type="NCBI Taxonomy" id="114699"/>
    <lineage>
        <taxon>Bacteria</taxon>
        <taxon>Bacillati</taxon>
        <taxon>Actinomycetota</taxon>
        <taxon>Actinomycetes</taxon>
        <taxon>Kitasatosporales</taxon>
        <taxon>Streptomycetaceae</taxon>
        <taxon>Streptomyces</taxon>
        <taxon>Streptomyces violaceusniger group</taxon>
    </lineage>
</organism>
<keyword evidence="4" id="KW-1185">Reference proteome</keyword>
<accession>A0ABN1SRA0</accession>
<feature type="compositionally biased region" description="Basic and acidic residues" evidence="1">
    <location>
        <begin position="724"/>
        <end position="736"/>
    </location>
</feature>
<dbReference type="Pfam" id="PF20028">
    <property type="entry name" value="VMAP-C"/>
    <property type="match status" value="1"/>
</dbReference>